<dbReference type="AlphaFoldDB" id="A0A920BRK0"/>
<accession>A0A920BRK0</accession>
<evidence type="ECO:0000313" key="3">
    <source>
        <dbReference type="Proteomes" id="UP000682111"/>
    </source>
</evidence>
<evidence type="ECO:0000313" key="2">
    <source>
        <dbReference type="EMBL" id="GIN60093.1"/>
    </source>
</evidence>
<reference evidence="2" key="1">
    <citation type="submission" date="2021-03" db="EMBL/GenBank/DDBJ databases">
        <title>Antimicrobial resistance genes in bacteria isolated from Japanese honey, and their potential for conferring macrolide and lincosamide resistance in the American foulbrood pathogen Paenibacillus larvae.</title>
        <authorList>
            <person name="Okamoto M."/>
            <person name="Kumagai M."/>
            <person name="Kanamori H."/>
            <person name="Takamatsu D."/>
        </authorList>
    </citation>
    <scope>NUCLEOTIDE SEQUENCE</scope>
    <source>
        <strain evidence="2">J27TS8</strain>
    </source>
</reference>
<evidence type="ECO:0008006" key="4">
    <source>
        <dbReference type="Google" id="ProtNLM"/>
    </source>
</evidence>
<dbReference type="PANTHER" id="PTHR35792">
    <property type="entry name" value="GENERAL STRESS PROTEIN"/>
    <property type="match status" value="1"/>
</dbReference>
<dbReference type="Proteomes" id="UP000682111">
    <property type="component" value="Unassembled WGS sequence"/>
</dbReference>
<keyword evidence="3" id="KW-1185">Reference proteome</keyword>
<protein>
    <recommendedName>
        <fullName evidence="4">Gas vesicle protein</fullName>
    </recommendedName>
</protein>
<comment type="caution">
    <text evidence="2">The sequence shown here is derived from an EMBL/GenBank/DDBJ whole genome shotgun (WGS) entry which is preliminary data.</text>
</comment>
<feature type="transmembrane region" description="Helical" evidence="1">
    <location>
        <begin position="22"/>
        <end position="40"/>
    </location>
</feature>
<dbReference type="Pfam" id="PF12732">
    <property type="entry name" value="YtxH"/>
    <property type="match status" value="1"/>
</dbReference>
<organism evidence="2 3">
    <name type="scientific">Robertmurraya siralis</name>
    <dbReference type="NCBI Taxonomy" id="77777"/>
    <lineage>
        <taxon>Bacteria</taxon>
        <taxon>Bacillati</taxon>
        <taxon>Bacillota</taxon>
        <taxon>Bacilli</taxon>
        <taxon>Bacillales</taxon>
        <taxon>Bacillaceae</taxon>
        <taxon>Robertmurraya</taxon>
    </lineage>
</organism>
<dbReference type="InterPro" id="IPR024623">
    <property type="entry name" value="YtxH"/>
</dbReference>
<dbReference type="RefSeq" id="WP_306428695.1">
    <property type="nucleotide sequence ID" value="NZ_BORC01000001.1"/>
</dbReference>
<dbReference type="EMBL" id="BORC01000001">
    <property type="protein sequence ID" value="GIN60093.1"/>
    <property type="molecule type" value="Genomic_DNA"/>
</dbReference>
<name>A0A920BRK0_9BACI</name>
<keyword evidence="1" id="KW-0812">Transmembrane</keyword>
<dbReference type="InterPro" id="IPR052928">
    <property type="entry name" value="Desiccation-related_membrane"/>
</dbReference>
<keyword evidence="1" id="KW-0472">Membrane</keyword>
<keyword evidence="1" id="KW-1133">Transmembrane helix</keyword>
<gene>
    <name evidence="2" type="primary">ytxH</name>
    <name evidence="2" type="ORF">J27TS8_00860</name>
</gene>
<dbReference type="PANTHER" id="PTHR35792:SF1">
    <property type="entry name" value="SLL0268 PROTEIN"/>
    <property type="match status" value="1"/>
</dbReference>
<evidence type="ECO:0000256" key="1">
    <source>
        <dbReference type="SAM" id="Phobius"/>
    </source>
</evidence>
<proteinExistence type="predicted"/>
<sequence>MMSSNENQQNEKMDNGINTKDFLIGAFIGGIVGAAAALFLTPKSGKEIRSNLSEQAHTIKVKTDQFRETAVTKGSELAEAAKEKTSAIGQSVSKQSNQFISKVKGLKIANTNETNQSEMVSEGGQSDIQMKLEETKKAFDETEHQLNH</sequence>